<protein>
    <submittedName>
        <fullName evidence="1">Uncharacterized protein</fullName>
    </submittedName>
</protein>
<evidence type="ECO:0000313" key="2">
    <source>
        <dbReference type="Proteomes" id="UP001318682"/>
    </source>
</evidence>
<dbReference type="EMBL" id="CP143423">
    <property type="protein sequence ID" value="WVX47508.1"/>
    <property type="molecule type" value="Genomic_DNA"/>
</dbReference>
<evidence type="ECO:0000313" key="1">
    <source>
        <dbReference type="EMBL" id="WVX47508.1"/>
    </source>
</evidence>
<sequence>MKMGSSSKVSVRVDQLLIGQRISLICSHRKIEYPQREVTNAPQQTIYKKSISTFLRLAWALGLKEDLAASRAKSRASSCSSRPMKRVFVFGQHFGFDGHASHIALVARYLRRPIFGSFLRGSE</sequence>
<dbReference type="Proteomes" id="UP001318682">
    <property type="component" value="Chromosome"/>
</dbReference>
<accession>A0ABZ2BNC4</accession>
<gene>
    <name evidence="1" type="ORF">ROLI_005770</name>
</gene>
<reference evidence="2" key="2">
    <citation type="submission" date="2024-01" db="EMBL/GenBank/DDBJ databases">
        <title>Roseobacter fucihabitans sp. nov., isolated from the brown alga Fucus spiralis.</title>
        <authorList>
            <person name="Hahnke S."/>
            <person name="Berger M."/>
            <person name="Schlingloff A."/>
            <person name="Athale I."/>
            <person name="Neumann-Schaal M."/>
            <person name="Adenaya A."/>
            <person name="Poehlein A."/>
            <person name="Daniel R."/>
            <person name="Pertersen J."/>
            <person name="Brinkhoff T."/>
        </authorList>
    </citation>
    <scope>NUCLEOTIDE SEQUENCE [LARGE SCALE GENOMIC DNA]</scope>
    <source>
        <strain evidence="2">B14</strain>
    </source>
</reference>
<proteinExistence type="predicted"/>
<name>A0ABZ2BNC4_9RHOB</name>
<reference evidence="1 2" key="1">
    <citation type="submission" date="2015-07" db="EMBL/GenBank/DDBJ databases">
        <authorList>
            <person name="Voget S."/>
            <person name="Dogs M."/>
            <person name="Brinkhoff T.H."/>
            <person name="Daniel R."/>
        </authorList>
    </citation>
    <scope>NUCLEOTIDE SEQUENCE [LARGE SCALE GENOMIC DNA]</scope>
    <source>
        <strain evidence="1 2">B14</strain>
    </source>
</reference>
<organism evidence="1 2">
    <name type="scientific">Roseobacter fucihabitans</name>
    <dbReference type="NCBI Taxonomy" id="1537242"/>
    <lineage>
        <taxon>Bacteria</taxon>
        <taxon>Pseudomonadati</taxon>
        <taxon>Pseudomonadota</taxon>
        <taxon>Alphaproteobacteria</taxon>
        <taxon>Rhodobacterales</taxon>
        <taxon>Roseobacteraceae</taxon>
        <taxon>Roseobacter</taxon>
    </lineage>
</organism>
<keyword evidence="2" id="KW-1185">Reference proteome</keyword>